<feature type="signal peptide" evidence="2">
    <location>
        <begin position="1"/>
        <end position="24"/>
    </location>
</feature>
<evidence type="ECO:0000313" key="4">
    <source>
        <dbReference type="Proteomes" id="UP000806528"/>
    </source>
</evidence>
<keyword evidence="4" id="KW-1185">Reference proteome</keyword>
<feature type="region of interest" description="Disordered" evidence="1">
    <location>
        <begin position="26"/>
        <end position="59"/>
    </location>
</feature>
<dbReference type="Pfam" id="PF11259">
    <property type="entry name" value="DUF3060"/>
    <property type="match status" value="1"/>
</dbReference>
<evidence type="ECO:0000256" key="1">
    <source>
        <dbReference type="SAM" id="MobiDB-lite"/>
    </source>
</evidence>
<evidence type="ECO:0000256" key="2">
    <source>
        <dbReference type="SAM" id="SignalP"/>
    </source>
</evidence>
<feature type="compositionally biased region" description="Gly residues" evidence="1">
    <location>
        <begin position="31"/>
        <end position="43"/>
    </location>
</feature>
<feature type="compositionally biased region" description="Polar residues" evidence="1">
    <location>
        <begin position="140"/>
        <end position="150"/>
    </location>
</feature>
<sequence length="150" mass="14879">MRVGPLATVGGAVLLALLMAGCEAGPSASDGGDGGSADQGGGDVPRHEPDQAEGNVVQDDVLVIVDDGSQVHGRCADREVVVTADDAEVVLDGPCGLVRATGRGSNVEVGSAEKIVLVGVDNTVSYTSGEPEVINRGRDTTVNQGGSAAA</sequence>
<feature type="region of interest" description="Disordered" evidence="1">
    <location>
        <begin position="129"/>
        <end position="150"/>
    </location>
</feature>
<dbReference type="EMBL" id="JADBGI010000001">
    <property type="protein sequence ID" value="MBE2997270.1"/>
    <property type="molecule type" value="Genomic_DNA"/>
</dbReference>
<reference evidence="3 4" key="1">
    <citation type="submission" date="2020-09" db="EMBL/GenBank/DDBJ databases">
        <title>Diversity and distribution of actinomycetes associated with coral in the coast of Hainan.</title>
        <authorList>
            <person name="Li F."/>
        </authorList>
    </citation>
    <scope>NUCLEOTIDE SEQUENCE [LARGE SCALE GENOMIC DNA]</scope>
    <source>
        <strain evidence="3 4">HNM0947</strain>
    </source>
</reference>
<dbReference type="InterPro" id="IPR021417">
    <property type="entry name" value="DUF3060"/>
</dbReference>
<dbReference type="RefSeq" id="WP_193119926.1">
    <property type="nucleotide sequence ID" value="NZ_JADBGI010000001.1"/>
</dbReference>
<organism evidence="3 4">
    <name type="scientific">Nocardiopsis coralli</name>
    <dbReference type="NCBI Taxonomy" id="2772213"/>
    <lineage>
        <taxon>Bacteria</taxon>
        <taxon>Bacillati</taxon>
        <taxon>Actinomycetota</taxon>
        <taxon>Actinomycetes</taxon>
        <taxon>Streptosporangiales</taxon>
        <taxon>Nocardiopsidaceae</taxon>
        <taxon>Nocardiopsis</taxon>
    </lineage>
</organism>
<comment type="caution">
    <text evidence="3">The sequence shown here is derived from an EMBL/GenBank/DDBJ whole genome shotgun (WGS) entry which is preliminary data.</text>
</comment>
<accession>A0ABR9P0C2</accession>
<feature type="chain" id="PRO_5045676027" evidence="2">
    <location>
        <begin position="25"/>
        <end position="150"/>
    </location>
</feature>
<dbReference type="Proteomes" id="UP000806528">
    <property type="component" value="Unassembled WGS sequence"/>
</dbReference>
<protein>
    <submittedName>
        <fullName evidence="3">DUF3060 domain-containing protein</fullName>
    </submittedName>
</protein>
<dbReference type="PROSITE" id="PS51257">
    <property type="entry name" value="PROKAR_LIPOPROTEIN"/>
    <property type="match status" value="1"/>
</dbReference>
<proteinExistence type="predicted"/>
<keyword evidence="2" id="KW-0732">Signal</keyword>
<gene>
    <name evidence="3" type="ORF">IDM40_00935</name>
</gene>
<evidence type="ECO:0000313" key="3">
    <source>
        <dbReference type="EMBL" id="MBE2997270.1"/>
    </source>
</evidence>
<name>A0ABR9P0C2_9ACTN</name>